<gene>
    <name evidence="1" type="ordered locus">Calkro_0646</name>
</gene>
<reference evidence="1 2" key="2">
    <citation type="journal article" date="2011" name="J. Bacteriol.">
        <title>Complete genome sequences for the anaerobic, extremely thermophilic plant biomass-degrading bacteria Caldicellulosiruptor hydrothermalis, Caldicellulosiruptor kristjanssonii, Caldicellulosiruptor kronotskyensis, Caldicellulosiruptor owensenis, and Caldicellulosiruptor lactoaceticus.</title>
        <authorList>
            <person name="Blumer-Schuette S.E."/>
            <person name="Ozdemir I."/>
            <person name="Mistry D."/>
            <person name="Lucas S."/>
            <person name="Lapidus A."/>
            <person name="Cheng J.F."/>
            <person name="Goodwin L.A."/>
            <person name="Pitluck S."/>
            <person name="Land M.L."/>
            <person name="Hauser L.J."/>
            <person name="Woyke T."/>
            <person name="Mikhailova N."/>
            <person name="Pati A."/>
            <person name="Kyrpides N.C."/>
            <person name="Ivanova N."/>
            <person name="Detter J.C."/>
            <person name="Walston-Davenport K."/>
            <person name="Han S."/>
            <person name="Adams M.W."/>
            <person name="Kelly R.M."/>
        </authorList>
    </citation>
    <scope>NUCLEOTIDE SEQUENCE [LARGE SCALE GENOMIC DNA]</scope>
    <source>
        <strain evidence="2">DSM 18902 / VKM B-2412 / 2002</strain>
    </source>
</reference>
<dbReference type="Proteomes" id="UP000006835">
    <property type="component" value="Chromosome"/>
</dbReference>
<accession>E4SEQ3</accession>
<dbReference type="KEGG" id="ckn:Calkro_0646"/>
<dbReference type="RefSeq" id="WP_013429689.1">
    <property type="nucleotide sequence ID" value="NC_014720.1"/>
</dbReference>
<sequence>MSFLAELKIIKTQELLQDLLKDKALCLWGSSCMGKKLTAISIAKVLEKDYDYKPLYFSVVDDLDYEYYKKNFKAEFSNINMLPTIWREAKDKTQKKIVFVVTRIDRAKKDTILYLSEILHSVNYFNNILLVTMESFHGFAEEFPNMLIFTKAPEQKLLELCSEDLTKNILCLSLGEAVYLTETKRALFLADKLWKSL</sequence>
<evidence type="ECO:0000313" key="1">
    <source>
        <dbReference type="EMBL" id="ADQ45540.1"/>
    </source>
</evidence>
<dbReference type="SUPFAM" id="SSF52540">
    <property type="entry name" value="P-loop containing nucleoside triphosphate hydrolases"/>
    <property type="match status" value="1"/>
</dbReference>
<organism evidence="1 2">
    <name type="scientific">Caldicellulosiruptor kronotskyensis (strain DSM 18902 / VKM B-2412 / 2002)</name>
    <dbReference type="NCBI Taxonomy" id="632348"/>
    <lineage>
        <taxon>Bacteria</taxon>
        <taxon>Bacillati</taxon>
        <taxon>Bacillota</taxon>
        <taxon>Bacillota incertae sedis</taxon>
        <taxon>Caldicellulosiruptorales</taxon>
        <taxon>Caldicellulosiruptoraceae</taxon>
        <taxon>Caldicellulosiruptor</taxon>
    </lineage>
</organism>
<dbReference type="HOGENOM" id="CLU_1381866_0_0_9"/>
<reference key="1">
    <citation type="submission" date="2010-11" db="EMBL/GenBank/DDBJ databases">
        <title>Complete sequence of Caldicellulosiruptor kronotskyensis 2002.</title>
        <authorList>
            <consortium name="US DOE Joint Genome Institute"/>
            <person name="Lucas S."/>
            <person name="Copeland A."/>
            <person name="Lapidus A."/>
            <person name="Cheng J.-F."/>
            <person name="Bruce D."/>
            <person name="Goodwin L."/>
            <person name="Pitluck S."/>
            <person name="Davenport K."/>
            <person name="Detter J.C."/>
            <person name="Han C."/>
            <person name="Tapia R."/>
            <person name="Land M."/>
            <person name="Hauser L."/>
            <person name="Jeffries C."/>
            <person name="Kyrpides N."/>
            <person name="Ivanova N."/>
            <person name="Mikhailova N."/>
            <person name="Blumer-Schuette S.E."/>
            <person name="Kelly R.M."/>
            <person name="Woyke T."/>
        </authorList>
    </citation>
    <scope>NUCLEOTIDE SEQUENCE</scope>
    <source>
        <strain>2002</strain>
    </source>
</reference>
<dbReference type="EMBL" id="CP002330">
    <property type="protein sequence ID" value="ADQ45540.1"/>
    <property type="molecule type" value="Genomic_DNA"/>
</dbReference>
<protein>
    <submittedName>
        <fullName evidence="1">Uncharacterized protein</fullName>
    </submittedName>
</protein>
<name>E4SEQ3_CALK2</name>
<evidence type="ECO:0000313" key="2">
    <source>
        <dbReference type="Proteomes" id="UP000006835"/>
    </source>
</evidence>
<keyword evidence="2" id="KW-1185">Reference proteome</keyword>
<dbReference type="PATRIC" id="fig|632348.3.peg.688"/>
<dbReference type="InterPro" id="IPR027417">
    <property type="entry name" value="P-loop_NTPase"/>
</dbReference>
<dbReference type="AlphaFoldDB" id="E4SEQ3"/>
<proteinExistence type="predicted"/>